<dbReference type="Proteomes" id="UP000054773">
    <property type="component" value="Unassembled WGS sequence"/>
</dbReference>
<evidence type="ECO:0000313" key="3">
    <source>
        <dbReference type="Proteomes" id="UP000054773"/>
    </source>
</evidence>
<dbReference type="PATRIC" id="fig|448.7.peg.1846"/>
<keyword evidence="1" id="KW-1133">Transmembrane helix</keyword>
<dbReference type="AlphaFoldDB" id="A0A0W0TLS8"/>
<keyword evidence="1" id="KW-0472">Membrane</keyword>
<dbReference type="STRING" id="448.Lery_1765"/>
<feature type="transmembrane region" description="Helical" evidence="1">
    <location>
        <begin position="16"/>
        <end position="33"/>
    </location>
</feature>
<accession>A0A0W0TLS8</accession>
<proteinExistence type="predicted"/>
<gene>
    <name evidence="2" type="ORF">Lery_1765</name>
</gene>
<evidence type="ECO:0000256" key="1">
    <source>
        <dbReference type="SAM" id="Phobius"/>
    </source>
</evidence>
<keyword evidence="1" id="KW-0812">Transmembrane</keyword>
<dbReference type="OrthoDB" id="5654272at2"/>
<reference evidence="2 3" key="1">
    <citation type="submission" date="2015-11" db="EMBL/GenBank/DDBJ databases">
        <title>Genomic analysis of 38 Legionella species identifies large and diverse effector repertoires.</title>
        <authorList>
            <person name="Burstein D."/>
            <person name="Amaro F."/>
            <person name="Zusman T."/>
            <person name="Lifshitz Z."/>
            <person name="Cohen O."/>
            <person name="Gilbert J.A."/>
            <person name="Pupko T."/>
            <person name="Shuman H.A."/>
            <person name="Segal G."/>
        </authorList>
    </citation>
    <scope>NUCLEOTIDE SEQUENCE [LARGE SCALE GENOMIC DNA]</scope>
    <source>
        <strain evidence="2 3">SE-32A-C8</strain>
    </source>
</reference>
<organism evidence="2 3">
    <name type="scientific">Legionella erythra</name>
    <dbReference type="NCBI Taxonomy" id="448"/>
    <lineage>
        <taxon>Bacteria</taxon>
        <taxon>Pseudomonadati</taxon>
        <taxon>Pseudomonadota</taxon>
        <taxon>Gammaproteobacteria</taxon>
        <taxon>Legionellales</taxon>
        <taxon>Legionellaceae</taxon>
        <taxon>Legionella</taxon>
    </lineage>
</organism>
<keyword evidence="3" id="KW-1185">Reference proteome</keyword>
<protein>
    <submittedName>
        <fullName evidence="2">Uncharacterized protein</fullName>
    </submittedName>
</protein>
<evidence type="ECO:0000313" key="2">
    <source>
        <dbReference type="EMBL" id="KTC96559.1"/>
    </source>
</evidence>
<name>A0A0W0TLS8_LEGER</name>
<comment type="caution">
    <text evidence="2">The sequence shown here is derived from an EMBL/GenBank/DDBJ whole genome shotgun (WGS) entry which is preliminary data.</text>
</comment>
<sequence length="135" mass="15358">MSNGFNYRITLSSSRHYLYTLALLNTTASLLLVYSGLPWALIIPLLGVLLGIFLCGIRHPYPAGGCREFIHQGNTWQLVGHDAIETFTKHRLLLHTGLFILVKFFSEDKQKVLVIFCDQLGKDDDRQLKIIEKVK</sequence>
<dbReference type="EMBL" id="LNYA01000028">
    <property type="protein sequence ID" value="KTC96559.1"/>
    <property type="molecule type" value="Genomic_DNA"/>
</dbReference>
<dbReference type="RefSeq" id="WP_131751051.1">
    <property type="nucleotide sequence ID" value="NZ_CAAAHY010000012.1"/>
</dbReference>